<feature type="compositionally biased region" description="Basic and acidic residues" evidence="1">
    <location>
        <begin position="135"/>
        <end position="157"/>
    </location>
</feature>
<feature type="domain" description="DUF7774" evidence="2">
    <location>
        <begin position="218"/>
        <end position="303"/>
    </location>
</feature>
<dbReference type="Pfam" id="PF24983">
    <property type="entry name" value="DUF7774"/>
    <property type="match status" value="1"/>
</dbReference>
<feature type="compositionally biased region" description="Basic and acidic residues" evidence="1">
    <location>
        <begin position="193"/>
        <end position="209"/>
    </location>
</feature>
<keyword evidence="4" id="KW-1185">Reference proteome</keyword>
<evidence type="ECO:0000313" key="4">
    <source>
        <dbReference type="Proteomes" id="UP000614601"/>
    </source>
</evidence>
<dbReference type="Proteomes" id="UP000614601">
    <property type="component" value="Unassembled WGS sequence"/>
</dbReference>
<dbReference type="EMBL" id="CAJFCW020000004">
    <property type="protein sequence ID" value="CAG9112309.1"/>
    <property type="molecule type" value="Genomic_DNA"/>
</dbReference>
<accession>A0A811KTY5</accession>
<feature type="compositionally biased region" description="Basic residues" evidence="1">
    <location>
        <begin position="113"/>
        <end position="127"/>
    </location>
</feature>
<feature type="region of interest" description="Disordered" evidence="1">
    <location>
        <begin position="22"/>
        <end position="210"/>
    </location>
</feature>
<evidence type="ECO:0000256" key="1">
    <source>
        <dbReference type="SAM" id="MobiDB-lite"/>
    </source>
</evidence>
<protein>
    <recommendedName>
        <fullName evidence="2">DUF7774 domain-containing protein</fullName>
    </recommendedName>
</protein>
<feature type="region of interest" description="Disordered" evidence="1">
    <location>
        <begin position="332"/>
        <end position="457"/>
    </location>
</feature>
<dbReference type="AlphaFoldDB" id="A0A811KTY5"/>
<reference evidence="3" key="1">
    <citation type="submission" date="2020-09" db="EMBL/GenBank/DDBJ databases">
        <authorList>
            <person name="Kikuchi T."/>
        </authorList>
    </citation>
    <scope>NUCLEOTIDE SEQUENCE</scope>
    <source>
        <strain evidence="3">SH1</strain>
    </source>
</reference>
<evidence type="ECO:0000313" key="3">
    <source>
        <dbReference type="EMBL" id="CAD5219058.1"/>
    </source>
</evidence>
<proteinExistence type="predicted"/>
<gene>
    <name evidence="3" type="ORF">BOKJ2_LOCUS8254</name>
</gene>
<dbReference type="EMBL" id="CAJFDH010000004">
    <property type="protein sequence ID" value="CAD5219058.1"/>
    <property type="molecule type" value="Genomic_DNA"/>
</dbReference>
<comment type="caution">
    <text evidence="3">The sequence shown here is derived from an EMBL/GenBank/DDBJ whole genome shotgun (WGS) entry which is preliminary data.</text>
</comment>
<dbReference type="OrthoDB" id="5855418at2759"/>
<feature type="compositionally biased region" description="Basic and acidic residues" evidence="1">
    <location>
        <begin position="36"/>
        <end position="49"/>
    </location>
</feature>
<dbReference type="Proteomes" id="UP000783686">
    <property type="component" value="Unassembled WGS sequence"/>
</dbReference>
<feature type="compositionally biased region" description="Basic and acidic residues" evidence="1">
    <location>
        <begin position="348"/>
        <end position="364"/>
    </location>
</feature>
<sequence>MSTPKKQTKQQKNIEIQLLRQHFESHIKSGTSKTSSDSESRTKSSDKQPRCTSPVEAVKSKEDNPRAKKSKSVSPKPFFAAKSPNFKKSKVVREEDAPTEFVRISNARPAKCGNKKKSNKPKSKRKVKTEGDDEEQKRKKEGDEVEKKKDLIQEKTQRKGQASDGSPITGAESDVVNSPKSVESPIIDVDEEPVSHGNEEAMPERKDVQTDSEIVVQNQLGLSVLRQMSEKKCFDDALSPSECEELTKFFEGLTSFTHIIVELLDKGIERAIQNFTIRKTGMSTDLASFLNNRVKAKSVLVDTLLTHQTLLPKAWGGVEGNDKNFKILDPEQAKEDEQDMESESPEEAADHAKQHDKKGKEVHAQDVVSESLVPGEAAEHLKQSETKKEANQTEKQTDKDDHKELTAPDVASSSLVPGEANEHERRPDPPKKEAKHDSNLCPDEQDLSFLPPSYSRK</sequence>
<feature type="compositionally biased region" description="Acidic residues" evidence="1">
    <location>
        <begin position="336"/>
        <end position="347"/>
    </location>
</feature>
<feature type="compositionally biased region" description="Basic and acidic residues" evidence="1">
    <location>
        <begin position="377"/>
        <end position="406"/>
    </location>
</feature>
<evidence type="ECO:0000259" key="2">
    <source>
        <dbReference type="Pfam" id="PF24983"/>
    </source>
</evidence>
<name>A0A811KTY5_9BILA</name>
<organism evidence="3 4">
    <name type="scientific">Bursaphelenchus okinawaensis</name>
    <dbReference type="NCBI Taxonomy" id="465554"/>
    <lineage>
        <taxon>Eukaryota</taxon>
        <taxon>Metazoa</taxon>
        <taxon>Ecdysozoa</taxon>
        <taxon>Nematoda</taxon>
        <taxon>Chromadorea</taxon>
        <taxon>Rhabditida</taxon>
        <taxon>Tylenchina</taxon>
        <taxon>Tylenchomorpha</taxon>
        <taxon>Aphelenchoidea</taxon>
        <taxon>Aphelenchoididae</taxon>
        <taxon>Bursaphelenchus</taxon>
    </lineage>
</organism>
<dbReference type="InterPro" id="IPR056676">
    <property type="entry name" value="DUF7774"/>
</dbReference>
<feature type="compositionally biased region" description="Basic and acidic residues" evidence="1">
    <location>
        <begin position="420"/>
        <end position="438"/>
    </location>
</feature>